<keyword evidence="5" id="KW-1185">Reference proteome</keyword>
<feature type="chain" id="PRO_5045327323" evidence="2">
    <location>
        <begin position="18"/>
        <end position="252"/>
    </location>
</feature>
<dbReference type="EMBL" id="JACSGR010000003">
    <property type="protein sequence ID" value="MBH5329093.1"/>
    <property type="molecule type" value="Genomic_DNA"/>
</dbReference>
<evidence type="ECO:0000313" key="4">
    <source>
        <dbReference type="EMBL" id="MBH5329093.1"/>
    </source>
</evidence>
<dbReference type="PROSITE" id="PS51257">
    <property type="entry name" value="PROKAR_LIPOPROTEIN"/>
    <property type="match status" value="1"/>
</dbReference>
<proteinExistence type="predicted"/>
<evidence type="ECO:0000259" key="3">
    <source>
        <dbReference type="Pfam" id="PF01298"/>
    </source>
</evidence>
<dbReference type="RefSeq" id="WP_197902971.1">
    <property type="nucleotide sequence ID" value="NZ_JACSGR010000003.1"/>
</dbReference>
<dbReference type="Pfam" id="PF01298">
    <property type="entry name" value="TbpB_B_D"/>
    <property type="match status" value="1"/>
</dbReference>
<sequence length="252" mass="26161">MKPQTLLAIAITTLGLAACGSGGGSAGNIQLTPTPTPGGNTPPAIQTNERAGTAIIINPTSYRKIGESALRFTDRNFNTLTVEGKEIAVIPPGIQAGEITTIRDENSERVARNTLSYSSFGYVHDSNTTNGYMFSQGIRTLDREMPTSGTFSYEGHAAHADQTNPAGRVVSGPANFRVDFGAKTISGTINPAGKAPVVLDNGSINGNHFSGNASSGAAFDGHFYGGSAEELGGIYQKLGDYTGAFGAIKIVE</sequence>
<dbReference type="InterPro" id="IPR011250">
    <property type="entry name" value="OMP/PagP_B-barrel"/>
</dbReference>
<comment type="caution">
    <text evidence="4">The sequence shown here is derived from an EMBL/GenBank/DDBJ whole genome shotgun (WGS) entry which is preliminary data.</text>
</comment>
<evidence type="ECO:0000256" key="1">
    <source>
        <dbReference type="ARBA" id="ARBA00004442"/>
    </source>
</evidence>
<dbReference type="InterPro" id="IPR054843">
    <property type="entry name" value="Slam_hemophilin_C"/>
</dbReference>
<dbReference type="InterPro" id="IPR001677">
    <property type="entry name" value="TbpB_B_D"/>
</dbReference>
<name>A0ABS0N9V0_9NEIS</name>
<comment type="subcellular location">
    <subcellularLocation>
        <location evidence="1">Cell outer membrane</location>
    </subcellularLocation>
</comment>
<feature type="signal peptide" evidence="2">
    <location>
        <begin position="1"/>
        <end position="17"/>
    </location>
</feature>
<reference evidence="4 5" key="1">
    <citation type="submission" date="2020-09" db="EMBL/GenBank/DDBJ databases">
        <title>Eikenella S3660 sp. nov., isolated from a throat swab.</title>
        <authorList>
            <person name="Buhl M."/>
        </authorList>
    </citation>
    <scope>NUCLEOTIDE SEQUENCE [LARGE SCALE GENOMIC DNA]</scope>
    <source>
        <strain evidence="4 5">S3360</strain>
    </source>
</reference>
<keyword evidence="2" id="KW-0732">Signal</keyword>
<protein>
    <submittedName>
        <fullName evidence="4">Transferrin-binding protein-like solute binding protein</fullName>
    </submittedName>
</protein>
<feature type="domain" description="Transferrin-binding protein B C-lobe/N-lobe beta-barrel" evidence="3">
    <location>
        <begin position="145"/>
        <end position="249"/>
    </location>
</feature>
<accession>A0ABS0N9V0</accession>
<dbReference type="NCBIfam" id="NF041636">
    <property type="entry name" value="slam_lipo"/>
    <property type="match status" value="1"/>
</dbReference>
<organism evidence="4 5">
    <name type="scientific">Eikenella glucosivorans</name>
    <dbReference type="NCBI Taxonomy" id="2766967"/>
    <lineage>
        <taxon>Bacteria</taxon>
        <taxon>Pseudomonadati</taxon>
        <taxon>Pseudomonadota</taxon>
        <taxon>Betaproteobacteria</taxon>
        <taxon>Neisseriales</taxon>
        <taxon>Neisseriaceae</taxon>
        <taxon>Eikenella</taxon>
    </lineage>
</organism>
<evidence type="ECO:0000256" key="2">
    <source>
        <dbReference type="SAM" id="SignalP"/>
    </source>
</evidence>
<gene>
    <name evidence="4" type="ORF">H9Q10_05360</name>
</gene>
<dbReference type="Proteomes" id="UP000768471">
    <property type="component" value="Unassembled WGS sequence"/>
</dbReference>
<dbReference type="Gene3D" id="2.40.160.90">
    <property type="match status" value="1"/>
</dbReference>
<evidence type="ECO:0000313" key="5">
    <source>
        <dbReference type="Proteomes" id="UP000768471"/>
    </source>
</evidence>
<dbReference type="SUPFAM" id="SSF56925">
    <property type="entry name" value="OMPA-like"/>
    <property type="match status" value="1"/>
</dbReference>